<dbReference type="InterPro" id="IPR012912">
    <property type="entry name" value="Plasmid_pRiA4b_Orf3-like"/>
</dbReference>
<evidence type="ECO:0000259" key="1">
    <source>
        <dbReference type="Pfam" id="PF07929"/>
    </source>
</evidence>
<reference evidence="3" key="1">
    <citation type="journal article" date="2019" name="Int. J. Syst. Evol. Microbiol.">
        <title>The Global Catalogue of Microorganisms (GCM) 10K type strain sequencing project: providing services to taxonomists for standard genome sequencing and annotation.</title>
        <authorList>
            <consortium name="The Broad Institute Genomics Platform"/>
            <consortium name="The Broad Institute Genome Sequencing Center for Infectious Disease"/>
            <person name="Wu L."/>
            <person name="Ma J."/>
        </authorList>
    </citation>
    <scope>NUCLEOTIDE SEQUENCE [LARGE SCALE GENOMIC DNA]</scope>
    <source>
        <strain evidence="3">TBRC 1276</strain>
    </source>
</reference>
<keyword evidence="3" id="KW-1185">Reference proteome</keyword>
<gene>
    <name evidence="2" type="ORF">ACFOY2_02970</name>
</gene>
<feature type="domain" description="Plasmid pRiA4b Orf3-like" evidence="1">
    <location>
        <begin position="225"/>
        <end position="394"/>
    </location>
</feature>
<dbReference type="PANTHER" id="PTHR41878">
    <property type="entry name" value="LEXA REPRESSOR-RELATED"/>
    <property type="match status" value="1"/>
</dbReference>
<name>A0ABV8FWW1_9ACTN</name>
<dbReference type="Pfam" id="PF07929">
    <property type="entry name" value="PRiA4_ORF3"/>
    <property type="match status" value="1"/>
</dbReference>
<sequence length="404" mass="44462">MRETEGPPALRRLRAFTEWVGAGRKLTATGQITLADARALVTLLETGDVVDPDIGGRVFKTRSSAELSGVLQVFLWAKAIGLVRVVKGRLVPVKKAAPLLARSDALWQAAFETFSQLVEAVCPASESMLYWEFAPVSRALLTRLYGGPAPLTELYELSWERASAPYVIARPEFVRRANDRDTERMLDVLRQLGAIELTGEEVVLTPPGHEAVRCGLGEAGPGEPVYELKVTLLDTDDPVVWRRLRVSAGVPLSRLHRILAATMGWADYHLHVFTAGGQRYGQPSREWDDGLLDETAVTLAEVAGARIGWEYDFGDSWEHELVVERTMEAEDGVAYPVVVAGEGACPPEDCGGTWGYREFRKALADPGHEEHEHLVRWAGLPSAADFDPARFDAETARRAVLRIA</sequence>
<dbReference type="InterPro" id="IPR024047">
    <property type="entry name" value="MM3350-like_sf"/>
</dbReference>
<protein>
    <submittedName>
        <fullName evidence="2">Plasmid pRiA4b ORF-3 family protein</fullName>
    </submittedName>
</protein>
<dbReference type="PANTHER" id="PTHR41878:SF1">
    <property type="entry name" value="TNPR PROTEIN"/>
    <property type="match status" value="1"/>
</dbReference>
<dbReference type="EMBL" id="JBHSBI010000001">
    <property type="protein sequence ID" value="MFC4006168.1"/>
    <property type="molecule type" value="Genomic_DNA"/>
</dbReference>
<proteinExistence type="predicted"/>
<comment type="caution">
    <text evidence="2">The sequence shown here is derived from an EMBL/GenBank/DDBJ whole genome shotgun (WGS) entry which is preliminary data.</text>
</comment>
<dbReference type="Proteomes" id="UP001595851">
    <property type="component" value="Unassembled WGS sequence"/>
</dbReference>
<dbReference type="RefSeq" id="WP_379526324.1">
    <property type="nucleotide sequence ID" value="NZ_JBHSBI010000001.1"/>
</dbReference>
<evidence type="ECO:0000313" key="3">
    <source>
        <dbReference type="Proteomes" id="UP001595851"/>
    </source>
</evidence>
<accession>A0ABV8FWW1</accession>
<evidence type="ECO:0000313" key="2">
    <source>
        <dbReference type="EMBL" id="MFC4006168.1"/>
    </source>
</evidence>
<organism evidence="2 3">
    <name type="scientific">Nonomuraea purpurea</name>
    <dbReference type="NCBI Taxonomy" id="1849276"/>
    <lineage>
        <taxon>Bacteria</taxon>
        <taxon>Bacillati</taxon>
        <taxon>Actinomycetota</taxon>
        <taxon>Actinomycetes</taxon>
        <taxon>Streptosporangiales</taxon>
        <taxon>Streptosporangiaceae</taxon>
        <taxon>Nonomuraea</taxon>
    </lineage>
</organism>
<dbReference type="Gene3D" id="3.10.290.30">
    <property type="entry name" value="MM3350-like"/>
    <property type="match status" value="1"/>
</dbReference>
<dbReference type="SUPFAM" id="SSF159941">
    <property type="entry name" value="MM3350-like"/>
    <property type="match status" value="1"/>
</dbReference>